<dbReference type="EMBL" id="OY731401">
    <property type="protein sequence ID" value="CAJ1952271.1"/>
    <property type="molecule type" value="Genomic_DNA"/>
</dbReference>
<gene>
    <name evidence="1" type="ORF">AYBTSS11_LOCUS15211</name>
</gene>
<proteinExistence type="predicted"/>
<organism evidence="1 2">
    <name type="scientific">Sphenostylis stenocarpa</name>
    <dbReference type="NCBI Taxonomy" id="92480"/>
    <lineage>
        <taxon>Eukaryota</taxon>
        <taxon>Viridiplantae</taxon>
        <taxon>Streptophyta</taxon>
        <taxon>Embryophyta</taxon>
        <taxon>Tracheophyta</taxon>
        <taxon>Spermatophyta</taxon>
        <taxon>Magnoliopsida</taxon>
        <taxon>eudicotyledons</taxon>
        <taxon>Gunneridae</taxon>
        <taxon>Pentapetalae</taxon>
        <taxon>rosids</taxon>
        <taxon>fabids</taxon>
        <taxon>Fabales</taxon>
        <taxon>Fabaceae</taxon>
        <taxon>Papilionoideae</taxon>
        <taxon>50 kb inversion clade</taxon>
        <taxon>NPAAA clade</taxon>
        <taxon>indigoferoid/millettioid clade</taxon>
        <taxon>Phaseoleae</taxon>
        <taxon>Sphenostylis</taxon>
    </lineage>
</organism>
<sequence>MPAPVLGVVALAAPPPPYLSVVLLGMFDCESRCFGSKVLLSDELLYCSLILHTLAPQIAAKLLATPAPLLTTTCPQKSKNKNIFLRETLPEINQDTDANDAVKVLDLEST</sequence>
<name>A0AA86SGG4_9FABA</name>
<dbReference type="AlphaFoldDB" id="A0AA86SGG4"/>
<evidence type="ECO:0000313" key="1">
    <source>
        <dbReference type="EMBL" id="CAJ1952271.1"/>
    </source>
</evidence>
<evidence type="ECO:0000313" key="2">
    <source>
        <dbReference type="Proteomes" id="UP001189624"/>
    </source>
</evidence>
<protein>
    <submittedName>
        <fullName evidence="1">Uncharacterized protein</fullName>
    </submittedName>
</protein>
<accession>A0AA86SGG4</accession>
<reference evidence="1" key="1">
    <citation type="submission" date="2023-10" db="EMBL/GenBank/DDBJ databases">
        <authorList>
            <person name="Domelevo Entfellner J.-B."/>
        </authorList>
    </citation>
    <scope>NUCLEOTIDE SEQUENCE</scope>
</reference>
<dbReference type="Gramene" id="rna-AYBTSS11_LOCUS15211">
    <property type="protein sequence ID" value="CAJ1952271.1"/>
    <property type="gene ID" value="gene-AYBTSS11_LOCUS15211"/>
</dbReference>
<keyword evidence="2" id="KW-1185">Reference proteome</keyword>
<dbReference type="Proteomes" id="UP001189624">
    <property type="component" value="Chromosome 4"/>
</dbReference>